<keyword evidence="5" id="KW-0408">Iron</keyword>
<protein>
    <submittedName>
        <fullName evidence="7">TauD/TfdA family dioxygenase</fullName>
        <ecNumber evidence="8">1.14.11.-</ecNumber>
    </submittedName>
</protein>
<dbReference type="RefSeq" id="WP_088445959.1">
    <property type="nucleotide sequence ID" value="NZ_BLWG01000093.1"/>
</dbReference>
<evidence type="ECO:0000313" key="10">
    <source>
        <dbReference type="Proteomes" id="UP001446337"/>
    </source>
</evidence>
<comment type="similarity">
    <text evidence="1">Belongs to the TfdA dioxygenase family.</text>
</comment>
<dbReference type="SUPFAM" id="SSF51197">
    <property type="entry name" value="Clavaminate synthase-like"/>
    <property type="match status" value="1"/>
</dbReference>
<dbReference type="GO" id="GO:0046872">
    <property type="term" value="F:metal ion binding"/>
    <property type="evidence" value="ECO:0007669"/>
    <property type="project" value="UniProtKB-KW"/>
</dbReference>
<evidence type="ECO:0000256" key="1">
    <source>
        <dbReference type="ARBA" id="ARBA00005896"/>
    </source>
</evidence>
<evidence type="ECO:0000256" key="3">
    <source>
        <dbReference type="ARBA" id="ARBA00022964"/>
    </source>
</evidence>
<reference evidence="8 10" key="2">
    <citation type="submission" date="2024-05" db="EMBL/GenBank/DDBJ databases">
        <title>Achromobacter denitrificans. BP1, complete genome.</title>
        <authorList>
            <person name="Zhang B."/>
        </authorList>
    </citation>
    <scope>NUCLEOTIDE SEQUENCE [LARGE SCALE GENOMIC DNA]</scope>
    <source>
        <strain evidence="8 10">BP1</strain>
    </source>
</reference>
<dbReference type="GO" id="GO:0016706">
    <property type="term" value="F:2-oxoglutarate-dependent dioxygenase activity"/>
    <property type="evidence" value="ECO:0007669"/>
    <property type="project" value="UniProtKB-ARBA"/>
</dbReference>
<evidence type="ECO:0000313" key="7">
    <source>
        <dbReference type="EMBL" id="QKQ48817.1"/>
    </source>
</evidence>
<dbReference type="InterPro" id="IPR003819">
    <property type="entry name" value="TauD/TfdA-like"/>
</dbReference>
<organism evidence="7 9">
    <name type="scientific">Achromobacter denitrificans</name>
    <name type="common">Alcaligenes denitrificans</name>
    <dbReference type="NCBI Taxonomy" id="32002"/>
    <lineage>
        <taxon>Bacteria</taxon>
        <taxon>Pseudomonadati</taxon>
        <taxon>Pseudomonadota</taxon>
        <taxon>Betaproteobacteria</taxon>
        <taxon>Burkholderiales</taxon>
        <taxon>Alcaligenaceae</taxon>
        <taxon>Achromobacter</taxon>
    </lineage>
</organism>
<proteinExistence type="inferred from homology"/>
<evidence type="ECO:0000259" key="6">
    <source>
        <dbReference type="Pfam" id="PF02668"/>
    </source>
</evidence>
<feature type="domain" description="TauD/TfdA-like" evidence="6">
    <location>
        <begin position="3"/>
        <end position="274"/>
    </location>
</feature>
<keyword evidence="4 8" id="KW-0560">Oxidoreductase</keyword>
<evidence type="ECO:0000313" key="9">
    <source>
        <dbReference type="Proteomes" id="UP000509782"/>
    </source>
</evidence>
<reference evidence="7 9" key="1">
    <citation type="submission" date="2020-05" db="EMBL/GenBank/DDBJ databases">
        <title>FDA dAtabase for Regulatory Grade micrObial Sequences (FDA-ARGOS): Supporting development and validation of Infectious Disease Dx tests.</title>
        <authorList>
            <person name="Sproer C."/>
            <person name="Gronow S."/>
            <person name="Severitt S."/>
            <person name="Schroder I."/>
            <person name="Tallon L."/>
            <person name="Sadzewicz L."/>
            <person name="Zhao X."/>
            <person name="Vavikolanu K."/>
            <person name="Mehta A."/>
            <person name="Aluvathingal J."/>
            <person name="Nadendla S."/>
            <person name="Myers T."/>
            <person name="Yan Y."/>
            <person name="Sichtig H."/>
        </authorList>
    </citation>
    <scope>NUCLEOTIDE SEQUENCE [LARGE SCALE GENOMIC DNA]</scope>
    <source>
        <strain evidence="7 9">FDAARGOS_787</strain>
    </source>
</reference>
<dbReference type="Proteomes" id="UP000509782">
    <property type="component" value="Chromosome"/>
</dbReference>
<dbReference type="PANTHER" id="PTHR43779:SF3">
    <property type="entry name" value="(3R)-3-[(CARBOXYMETHYL)AMINO]FATTY ACID OXYGENASE_DECARBOXYLASE"/>
    <property type="match status" value="1"/>
</dbReference>
<dbReference type="Gene3D" id="3.60.130.10">
    <property type="entry name" value="Clavaminate synthase-like"/>
    <property type="match status" value="1"/>
</dbReference>
<evidence type="ECO:0000256" key="2">
    <source>
        <dbReference type="ARBA" id="ARBA00022723"/>
    </source>
</evidence>
<dbReference type="AlphaFoldDB" id="A0A6N0JP31"/>
<keyword evidence="10" id="KW-1185">Reference proteome</keyword>
<dbReference type="InterPro" id="IPR051178">
    <property type="entry name" value="TfdA_dioxygenase"/>
</dbReference>
<keyword evidence="2" id="KW-0479">Metal-binding</keyword>
<accession>A0A6N0JP31</accession>
<dbReference type="EC" id="1.14.11.-" evidence="8"/>
<evidence type="ECO:0000256" key="4">
    <source>
        <dbReference type="ARBA" id="ARBA00023002"/>
    </source>
</evidence>
<dbReference type="InterPro" id="IPR042098">
    <property type="entry name" value="TauD-like_sf"/>
</dbReference>
<sequence>MRIERLHQDFGAEIHGISLTEAASDAAAFAQVRAAFEEHSVLVWRDQPITDDVQAVFSRGFGPLELVKVGSIGHGTFYSRMNNIGPDGKIVQPSDKALVIARANQLWHTDSSFKKVPAVASVLSARVIPEQGGETEFTSTRAAWERLAPSEQGTLRDAVVIHSYATSRNKIDRGMMTPEEHAALPAVRRRMTWRNPVNGRRSLYLASHAGAIEGMGDQDGADLLAHLIERATEPAYTYVHHWKPGDVVMWDNRATMHRGRPWGPDQLRSIVRTTISATEQSGLDDVLPELWEQRAAA</sequence>
<dbReference type="PANTHER" id="PTHR43779">
    <property type="entry name" value="DIOXYGENASE RV0097-RELATED"/>
    <property type="match status" value="1"/>
</dbReference>
<evidence type="ECO:0000256" key="5">
    <source>
        <dbReference type="ARBA" id="ARBA00023004"/>
    </source>
</evidence>
<dbReference type="Proteomes" id="UP001446337">
    <property type="component" value="Chromosome"/>
</dbReference>
<gene>
    <name evidence="8" type="ORF">AAIK43_01985</name>
    <name evidence="7" type="ORF">FOC81_19845</name>
</gene>
<name>A0A6N0JP31_ACHDE</name>
<dbReference type="EMBL" id="CP154792">
    <property type="protein sequence ID" value="XAN16821.1"/>
    <property type="molecule type" value="Genomic_DNA"/>
</dbReference>
<dbReference type="Pfam" id="PF02668">
    <property type="entry name" value="TauD"/>
    <property type="match status" value="1"/>
</dbReference>
<evidence type="ECO:0000313" key="8">
    <source>
        <dbReference type="EMBL" id="XAN16821.1"/>
    </source>
</evidence>
<dbReference type="EMBL" id="CP054569">
    <property type="protein sequence ID" value="QKQ48817.1"/>
    <property type="molecule type" value="Genomic_DNA"/>
</dbReference>
<keyword evidence="3 7" id="KW-0223">Dioxygenase</keyword>